<evidence type="ECO:0000259" key="2">
    <source>
        <dbReference type="Pfam" id="PF01408"/>
    </source>
</evidence>
<dbReference type="InterPro" id="IPR000683">
    <property type="entry name" value="Gfo/Idh/MocA-like_OxRdtase_N"/>
</dbReference>
<dbReference type="AlphaFoldDB" id="A0A931DG01"/>
<dbReference type="RefSeq" id="WP_197009803.1">
    <property type="nucleotide sequence ID" value="NZ_BAABES010000007.1"/>
</dbReference>
<organism evidence="3 4">
    <name type="scientific">Actinomadura viridis</name>
    <dbReference type="NCBI Taxonomy" id="58110"/>
    <lineage>
        <taxon>Bacteria</taxon>
        <taxon>Bacillati</taxon>
        <taxon>Actinomycetota</taxon>
        <taxon>Actinomycetes</taxon>
        <taxon>Streptosporangiales</taxon>
        <taxon>Thermomonosporaceae</taxon>
        <taxon>Actinomadura</taxon>
    </lineage>
</organism>
<evidence type="ECO:0000256" key="1">
    <source>
        <dbReference type="SAM" id="MobiDB-lite"/>
    </source>
</evidence>
<dbReference type="Gene3D" id="3.40.50.720">
    <property type="entry name" value="NAD(P)-binding Rossmann-like Domain"/>
    <property type="match status" value="1"/>
</dbReference>
<evidence type="ECO:0000313" key="4">
    <source>
        <dbReference type="Proteomes" id="UP000614047"/>
    </source>
</evidence>
<feature type="domain" description="Gfo/Idh/MocA-like oxidoreductase N-terminal" evidence="2">
    <location>
        <begin position="3"/>
        <end position="118"/>
    </location>
</feature>
<dbReference type="PANTHER" id="PTHR43377">
    <property type="entry name" value="BILIVERDIN REDUCTASE A"/>
    <property type="match status" value="1"/>
</dbReference>
<evidence type="ECO:0000313" key="3">
    <source>
        <dbReference type="EMBL" id="MBG6086866.1"/>
    </source>
</evidence>
<dbReference type="Proteomes" id="UP000614047">
    <property type="component" value="Unassembled WGS sequence"/>
</dbReference>
<dbReference type="Gene3D" id="3.30.360.10">
    <property type="entry name" value="Dihydrodipicolinate Reductase, domain 2"/>
    <property type="match status" value="1"/>
</dbReference>
<protein>
    <submittedName>
        <fullName evidence="3">Dehydrogenase</fullName>
    </submittedName>
</protein>
<dbReference type="GO" id="GO:0000166">
    <property type="term" value="F:nucleotide binding"/>
    <property type="evidence" value="ECO:0007669"/>
    <property type="project" value="InterPro"/>
</dbReference>
<reference evidence="3" key="1">
    <citation type="submission" date="2020-11" db="EMBL/GenBank/DDBJ databases">
        <title>Sequencing the genomes of 1000 actinobacteria strains.</title>
        <authorList>
            <person name="Klenk H.-P."/>
        </authorList>
    </citation>
    <scope>NUCLEOTIDE SEQUENCE</scope>
    <source>
        <strain evidence="3">DSM 43175</strain>
    </source>
</reference>
<keyword evidence="4" id="KW-1185">Reference proteome</keyword>
<dbReference type="Pfam" id="PF01408">
    <property type="entry name" value="GFO_IDH_MocA"/>
    <property type="match status" value="1"/>
</dbReference>
<feature type="region of interest" description="Disordered" evidence="1">
    <location>
        <begin position="331"/>
        <end position="352"/>
    </location>
</feature>
<dbReference type="SUPFAM" id="SSF51735">
    <property type="entry name" value="NAD(P)-binding Rossmann-fold domains"/>
    <property type="match status" value="1"/>
</dbReference>
<dbReference type="EMBL" id="JADOUA010000001">
    <property type="protein sequence ID" value="MBG6086866.1"/>
    <property type="molecule type" value="Genomic_DNA"/>
</dbReference>
<dbReference type="PANTHER" id="PTHR43377:SF1">
    <property type="entry name" value="BILIVERDIN REDUCTASE A"/>
    <property type="match status" value="1"/>
</dbReference>
<dbReference type="InterPro" id="IPR051450">
    <property type="entry name" value="Gfo/Idh/MocA_Oxidoreductases"/>
</dbReference>
<accession>A0A931DG01</accession>
<gene>
    <name evidence="3" type="ORF">IW256_000979</name>
</gene>
<name>A0A931DG01_9ACTN</name>
<dbReference type="InterPro" id="IPR036291">
    <property type="entry name" value="NAD(P)-bd_dom_sf"/>
</dbReference>
<sequence>MLRTLIIGLGQAGWTLHLPVLTRLRDSAYGEGLFSAEPIVVYDPDRLPAGRRDGTIAPKRSLKEAREVLDPARTVVHVCTPPSARIEVLRQVAELGFRKVLVEKPLSADRAGIARILEVRDAWDLNLSVVSHWLDSTLTRRLTKLVYSGRLGELRSIEATQRKPRFSRSLDTNGHPSAFDVEVPHSLAVALRLAGEATVVDASWSDMEVNGHLIPRMGAARLVLRHDHGVRTEIFSELTSLLRERRITLEFERGRVTGYYPVSRDDDHALMTVETDGREETEIFRDDSLASFLMRTYRGYAAGHRITSDLELNVEIVSLLSDAKHLCEAGGRETAGVPGTAPSSPGTVKHVR</sequence>
<comment type="caution">
    <text evidence="3">The sequence shown here is derived from an EMBL/GenBank/DDBJ whole genome shotgun (WGS) entry which is preliminary data.</text>
</comment>
<proteinExistence type="predicted"/>